<evidence type="ECO:0000256" key="1">
    <source>
        <dbReference type="ARBA" id="ARBA00004533"/>
    </source>
</evidence>
<evidence type="ECO:0000256" key="5">
    <source>
        <dbReference type="ARBA" id="ARBA00023136"/>
    </source>
</evidence>
<keyword evidence="3" id="KW-0997">Cell inner membrane</keyword>
<keyword evidence="5" id="KW-0472">Membrane</keyword>
<dbReference type="Proteomes" id="UP000832011">
    <property type="component" value="Chromosome"/>
</dbReference>
<dbReference type="CDD" id="cd07984">
    <property type="entry name" value="LPLAT_LABLAT-like"/>
    <property type="match status" value="1"/>
</dbReference>
<dbReference type="PANTHER" id="PTHR30606">
    <property type="entry name" value="LIPID A BIOSYNTHESIS LAUROYL ACYLTRANSFERASE"/>
    <property type="match status" value="1"/>
</dbReference>
<dbReference type="PANTHER" id="PTHR30606:SF10">
    <property type="entry name" value="PHOSPHATIDYLINOSITOL MANNOSIDE ACYLTRANSFERASE"/>
    <property type="match status" value="1"/>
</dbReference>
<reference evidence="7 8" key="1">
    <citation type="journal article" date="2022" name="Res Sq">
        <title>Evolution of multicellular longitudinally dividing oral cavity symbionts (Neisseriaceae).</title>
        <authorList>
            <person name="Nyongesa S."/>
            <person name="Weber P."/>
            <person name="Bernet E."/>
            <person name="Pullido F."/>
            <person name="Nieckarz M."/>
            <person name="Delaby M."/>
            <person name="Nieves C."/>
            <person name="Viehboeck T."/>
            <person name="Krause N."/>
            <person name="Rivera-Millot A."/>
            <person name="Nakamura A."/>
            <person name="Vischer N."/>
            <person name="VanNieuwenhze M."/>
            <person name="Brun Y."/>
            <person name="Cava F."/>
            <person name="Bulgheresi S."/>
            <person name="Veyrier F."/>
        </authorList>
    </citation>
    <scope>NUCLEOTIDE SEQUENCE [LARGE SCALE GENOMIC DNA]</scope>
    <source>
        <strain evidence="7 8">SN4</strain>
    </source>
</reference>
<evidence type="ECO:0000256" key="3">
    <source>
        <dbReference type="ARBA" id="ARBA00022519"/>
    </source>
</evidence>
<comment type="subcellular location">
    <subcellularLocation>
        <location evidence="1">Cell inner membrane</location>
    </subcellularLocation>
</comment>
<dbReference type="PIRSF" id="PIRSF026649">
    <property type="entry name" value="MsbB"/>
    <property type="match status" value="1"/>
</dbReference>
<proteinExistence type="predicted"/>
<keyword evidence="8" id="KW-1185">Reference proteome</keyword>
<organism evidence="7 8">
    <name type="scientific">Vitreoscilla massiliensis</name>
    <dbReference type="NCBI Taxonomy" id="1689272"/>
    <lineage>
        <taxon>Bacteria</taxon>
        <taxon>Pseudomonadati</taxon>
        <taxon>Pseudomonadota</taxon>
        <taxon>Betaproteobacteria</taxon>
        <taxon>Neisseriales</taxon>
        <taxon>Neisseriaceae</taxon>
        <taxon>Vitreoscilla</taxon>
    </lineage>
</organism>
<dbReference type="Pfam" id="PF03279">
    <property type="entry name" value="Lip_A_acyltrans"/>
    <property type="match status" value="1"/>
</dbReference>
<evidence type="ECO:0000256" key="4">
    <source>
        <dbReference type="ARBA" id="ARBA00022679"/>
    </source>
</evidence>
<protein>
    <submittedName>
        <fullName evidence="7">Lysophospholipid acyltransferase family protein</fullName>
    </submittedName>
</protein>
<keyword evidence="2" id="KW-1003">Cell membrane</keyword>
<dbReference type="EMBL" id="CP091511">
    <property type="protein sequence ID" value="UOO87870.1"/>
    <property type="molecule type" value="Genomic_DNA"/>
</dbReference>
<dbReference type="GO" id="GO:0016746">
    <property type="term" value="F:acyltransferase activity"/>
    <property type="evidence" value="ECO:0007669"/>
    <property type="project" value="UniProtKB-KW"/>
</dbReference>
<evidence type="ECO:0000313" key="8">
    <source>
        <dbReference type="Proteomes" id="UP000832011"/>
    </source>
</evidence>
<keyword evidence="6 7" id="KW-0012">Acyltransferase</keyword>
<evidence type="ECO:0000256" key="2">
    <source>
        <dbReference type="ARBA" id="ARBA00022475"/>
    </source>
</evidence>
<evidence type="ECO:0000256" key="6">
    <source>
        <dbReference type="ARBA" id="ARBA00023315"/>
    </source>
</evidence>
<accession>A0ABY4DZB9</accession>
<gene>
    <name evidence="7" type="ORF">LVJ82_10235</name>
</gene>
<sequence length="297" mass="33113">MQVMLRLIFQFLAALPLPFLHLLGRLLGLLAYYGSPKTRARTADNIRISQIAQDYQNMNGLVKSCLQETAKSGLELPIAWCRDSQDVVKLFRQVHGWEHVEAAIDQGQGLLLITPHIGSYDLAGRFISERLPFPLTAMYRPPKLAWLEPIMQAGRERDQGHTAPANAQGVKIILKALKNKEATIVLPDQVPTGGDGVWAHFFGQQAYTMTLAARLAQMSDVATLFFVGERLPHGRGFALHVYPLEGEIGRDKLANVETINRNVEALIRRFPSQYLFSYNRFKTPAGAEPKPASGLKD</sequence>
<evidence type="ECO:0000313" key="7">
    <source>
        <dbReference type="EMBL" id="UOO87870.1"/>
    </source>
</evidence>
<dbReference type="RefSeq" id="WP_058356688.1">
    <property type="nucleotide sequence ID" value="NZ_CABKVG010000009.1"/>
</dbReference>
<keyword evidence="4" id="KW-0808">Transferase</keyword>
<dbReference type="NCBIfam" id="NF006487">
    <property type="entry name" value="PRK08905.1"/>
    <property type="match status" value="1"/>
</dbReference>
<name>A0ABY4DZB9_9NEIS</name>
<dbReference type="InterPro" id="IPR004960">
    <property type="entry name" value="LipA_acyltrans"/>
</dbReference>